<keyword evidence="3" id="KW-0862">Zinc</keyword>
<comment type="similarity">
    <text evidence="1">Belongs to the Fur family.</text>
</comment>
<organism evidence="7 8">
    <name type="scientific">Hallella faecis</name>
    <dbReference type="NCBI Taxonomy" id="2841596"/>
    <lineage>
        <taxon>Bacteria</taxon>
        <taxon>Pseudomonadati</taxon>
        <taxon>Bacteroidota</taxon>
        <taxon>Bacteroidia</taxon>
        <taxon>Bacteroidales</taxon>
        <taxon>Prevotellaceae</taxon>
        <taxon>Hallella</taxon>
    </lineage>
</organism>
<dbReference type="Gene3D" id="1.10.10.10">
    <property type="entry name" value="Winged helix-like DNA-binding domain superfamily/Winged helix DNA-binding domain"/>
    <property type="match status" value="1"/>
</dbReference>
<evidence type="ECO:0000313" key="7">
    <source>
        <dbReference type="EMBL" id="MEQ2485475.1"/>
    </source>
</evidence>
<protein>
    <submittedName>
        <fullName evidence="7">Transcriptional repressor</fullName>
    </submittedName>
</protein>
<evidence type="ECO:0000313" key="8">
    <source>
        <dbReference type="Proteomes" id="UP001487296"/>
    </source>
</evidence>
<keyword evidence="2" id="KW-0678">Repressor</keyword>
<dbReference type="SUPFAM" id="SSF46785">
    <property type="entry name" value="Winged helix' DNA-binding domain"/>
    <property type="match status" value="1"/>
</dbReference>
<dbReference type="PANTHER" id="PTHR33202">
    <property type="entry name" value="ZINC UPTAKE REGULATION PROTEIN"/>
    <property type="match status" value="1"/>
</dbReference>
<evidence type="ECO:0000256" key="1">
    <source>
        <dbReference type="ARBA" id="ARBA00007957"/>
    </source>
</evidence>
<dbReference type="RefSeq" id="WP_215759074.1">
    <property type="nucleotide sequence ID" value="NZ_JAHKBE010000006.1"/>
</dbReference>
<keyword evidence="6" id="KW-0804">Transcription</keyword>
<evidence type="ECO:0000256" key="3">
    <source>
        <dbReference type="ARBA" id="ARBA00022833"/>
    </source>
</evidence>
<dbReference type="Gene3D" id="3.30.1490.190">
    <property type="match status" value="1"/>
</dbReference>
<keyword evidence="5" id="KW-0238">DNA-binding</keyword>
<evidence type="ECO:0000256" key="5">
    <source>
        <dbReference type="ARBA" id="ARBA00023125"/>
    </source>
</evidence>
<dbReference type="InterPro" id="IPR043135">
    <property type="entry name" value="Fur_C"/>
</dbReference>
<proteinExistence type="inferred from homology"/>
<evidence type="ECO:0000256" key="6">
    <source>
        <dbReference type="ARBA" id="ARBA00023163"/>
    </source>
</evidence>
<dbReference type="PANTHER" id="PTHR33202:SF22">
    <property type="entry name" value="HYDROGEN PEROXIDE SENSITIVE REPRESSOR"/>
    <property type="match status" value="1"/>
</dbReference>
<dbReference type="Pfam" id="PF01475">
    <property type="entry name" value="FUR"/>
    <property type="match status" value="1"/>
</dbReference>
<accession>A0ABV1FMB5</accession>
<dbReference type="InterPro" id="IPR036390">
    <property type="entry name" value="WH_DNA-bd_sf"/>
</dbReference>
<comment type="caution">
    <text evidence="7">The sequence shown here is derived from an EMBL/GenBank/DDBJ whole genome shotgun (WGS) entry which is preliminary data.</text>
</comment>
<keyword evidence="8" id="KW-1185">Reference proteome</keyword>
<evidence type="ECO:0000256" key="4">
    <source>
        <dbReference type="ARBA" id="ARBA00023015"/>
    </source>
</evidence>
<dbReference type="Proteomes" id="UP001487296">
    <property type="component" value="Unassembled WGS sequence"/>
</dbReference>
<dbReference type="EMBL" id="JBBNFP010000001">
    <property type="protein sequence ID" value="MEQ2485475.1"/>
    <property type="molecule type" value="Genomic_DNA"/>
</dbReference>
<dbReference type="InterPro" id="IPR002481">
    <property type="entry name" value="FUR"/>
</dbReference>
<evidence type="ECO:0000256" key="2">
    <source>
        <dbReference type="ARBA" id="ARBA00022491"/>
    </source>
</evidence>
<keyword evidence="4" id="KW-0805">Transcription regulation</keyword>
<dbReference type="InterPro" id="IPR036388">
    <property type="entry name" value="WH-like_DNA-bd_sf"/>
</dbReference>
<sequence length="142" mass="16134">MDESTSVDLLERHGIKPTANRIVVVKALAATEHPASLSELEQRIVTIDKSGIFRALVIFREHRLVHQLEDGDGGVKYELCQAHHNHDGEDDDTHVHFYCERCHRIFCFHDTPIPAVALPEGYAAHTVNYMIKGICPECRRRP</sequence>
<reference evidence="7 8" key="1">
    <citation type="submission" date="2024-04" db="EMBL/GenBank/DDBJ databases">
        <title>Human intestinal bacterial collection.</title>
        <authorList>
            <person name="Pauvert C."/>
            <person name="Hitch T.C.A."/>
            <person name="Clavel T."/>
        </authorList>
    </citation>
    <scope>NUCLEOTIDE SEQUENCE [LARGE SCALE GENOMIC DNA]</scope>
    <source>
        <strain evidence="7 8">CLA-AA-H145</strain>
    </source>
</reference>
<name>A0ABV1FMB5_9BACT</name>
<gene>
    <name evidence="7" type="ORF">AAAT34_00225</name>
</gene>